<name>A0ABV8JEX8_9BACL</name>
<evidence type="ECO:0000313" key="2">
    <source>
        <dbReference type="Proteomes" id="UP001595843"/>
    </source>
</evidence>
<evidence type="ECO:0000313" key="1">
    <source>
        <dbReference type="EMBL" id="MFC4077119.1"/>
    </source>
</evidence>
<sequence length="46" mass="5508">MWIAILTFLFILGFLEFTGVIWHNDWFARKYEIKGLDVSHHQGEID</sequence>
<organism evidence="1 2">
    <name type="scientific">Salinithrix halophila</name>
    <dbReference type="NCBI Taxonomy" id="1485204"/>
    <lineage>
        <taxon>Bacteria</taxon>
        <taxon>Bacillati</taxon>
        <taxon>Bacillota</taxon>
        <taxon>Bacilli</taxon>
        <taxon>Bacillales</taxon>
        <taxon>Thermoactinomycetaceae</taxon>
        <taxon>Salinithrix</taxon>
    </lineage>
</organism>
<reference evidence="2" key="1">
    <citation type="journal article" date="2019" name="Int. J. Syst. Evol. Microbiol.">
        <title>The Global Catalogue of Microorganisms (GCM) 10K type strain sequencing project: providing services to taxonomists for standard genome sequencing and annotation.</title>
        <authorList>
            <consortium name="The Broad Institute Genomics Platform"/>
            <consortium name="The Broad Institute Genome Sequencing Center for Infectious Disease"/>
            <person name="Wu L."/>
            <person name="Ma J."/>
        </authorList>
    </citation>
    <scope>NUCLEOTIDE SEQUENCE [LARGE SCALE GENOMIC DNA]</scope>
    <source>
        <strain evidence="2">IBRC-M 10813</strain>
    </source>
</reference>
<gene>
    <name evidence="1" type="ORF">ACFOUO_09865</name>
</gene>
<comment type="caution">
    <text evidence="1">The sequence shown here is derived from an EMBL/GenBank/DDBJ whole genome shotgun (WGS) entry which is preliminary data.</text>
</comment>
<dbReference type="EMBL" id="JBHSAP010000009">
    <property type="protein sequence ID" value="MFC4077119.1"/>
    <property type="molecule type" value="Genomic_DNA"/>
</dbReference>
<dbReference type="Proteomes" id="UP001595843">
    <property type="component" value="Unassembled WGS sequence"/>
</dbReference>
<proteinExistence type="predicted"/>
<protein>
    <submittedName>
        <fullName evidence="1">Uncharacterized protein</fullName>
    </submittedName>
</protein>
<accession>A0ABV8JEX8</accession>
<keyword evidence="2" id="KW-1185">Reference proteome</keyword>